<keyword evidence="2" id="KW-1003">Cell membrane</keyword>
<feature type="transmembrane region" description="Helical" evidence="8">
    <location>
        <begin position="349"/>
        <end position="369"/>
    </location>
</feature>
<feature type="transmembrane region" description="Helical" evidence="8">
    <location>
        <begin position="83"/>
        <end position="102"/>
    </location>
</feature>
<evidence type="ECO:0000313" key="10">
    <source>
        <dbReference type="EMBL" id="BBP00182.1"/>
    </source>
</evidence>
<proteinExistence type="predicted"/>
<dbReference type="Pfam" id="PF13231">
    <property type="entry name" value="PMT_2"/>
    <property type="match status" value="1"/>
</dbReference>
<dbReference type="InterPro" id="IPR050297">
    <property type="entry name" value="LipidA_mod_glycosyltrf_83"/>
</dbReference>
<dbReference type="Proteomes" id="UP000463939">
    <property type="component" value="Chromosome"/>
</dbReference>
<feature type="transmembrane region" description="Helical" evidence="8">
    <location>
        <begin position="292"/>
        <end position="310"/>
    </location>
</feature>
<dbReference type="RefSeq" id="WP_162084140.1">
    <property type="nucleotide sequence ID" value="NZ_AP021881.1"/>
</dbReference>
<accession>A0A809S8F1</accession>
<evidence type="ECO:0000313" key="11">
    <source>
        <dbReference type="Proteomes" id="UP000463939"/>
    </source>
</evidence>
<evidence type="ECO:0000256" key="1">
    <source>
        <dbReference type="ARBA" id="ARBA00004651"/>
    </source>
</evidence>
<keyword evidence="4 10" id="KW-0808">Transferase</keyword>
<keyword evidence="6 8" id="KW-1133">Transmembrane helix</keyword>
<keyword evidence="7 8" id="KW-0472">Membrane</keyword>
<gene>
    <name evidence="10" type="ORF">SFSGTM_08900</name>
</gene>
<evidence type="ECO:0000256" key="5">
    <source>
        <dbReference type="ARBA" id="ARBA00022692"/>
    </source>
</evidence>
<evidence type="ECO:0000256" key="6">
    <source>
        <dbReference type="ARBA" id="ARBA00022989"/>
    </source>
</evidence>
<feature type="transmembrane region" description="Helical" evidence="8">
    <location>
        <begin position="201"/>
        <end position="225"/>
    </location>
</feature>
<evidence type="ECO:0000256" key="8">
    <source>
        <dbReference type="SAM" id="Phobius"/>
    </source>
</evidence>
<evidence type="ECO:0000256" key="2">
    <source>
        <dbReference type="ARBA" id="ARBA00022475"/>
    </source>
</evidence>
<feature type="transmembrane region" description="Helical" evidence="8">
    <location>
        <begin position="161"/>
        <end position="189"/>
    </location>
</feature>
<dbReference type="PANTHER" id="PTHR33908:SF3">
    <property type="entry name" value="UNDECAPRENYL PHOSPHATE-ALPHA-4-AMINO-4-DEOXY-L-ARABINOSE ARABINOSYL TRANSFERASE"/>
    <property type="match status" value="1"/>
</dbReference>
<feature type="transmembrane region" description="Helical" evidence="8">
    <location>
        <begin position="259"/>
        <end position="280"/>
    </location>
</feature>
<sequence>MRIPLPFVIALAAVYVLFGLIGHDPWKQDETYIFGMVYHMLQTGDWVLPQNAGEPFLEKPPLFDWVAAGLAFMLQKWLPLHDGARLASGLFTALTLWFTALASRQWWGVGNGRYAVLALIASFGLLFESHIMITDVPMLTGFAIASYGFALSLSRPRWAGWWLGVGTGVGFLSKGLLVPGAIGVIALLLPVLFSNWRRREYLHTLIIGCIVALPWLLIWPVALYLRSPEQFYVWFWLNNVGRFLGFSVPQLGAGNTRWFWAKTLPWFAFPVLPLALISLWRQRHQLHQSAPLQFGLVGFIVYLVVMQVSASARTAYGLPMLVSLTLLAIPAITTLPAQLNRYTDYFARLLFTPLALISWYVWLMMVFAGHPPAWHALTKGLPMDYVMPVHPYAIGMAIAATVIYFVSWYWLPRLLSRAVMSLALGITLFWVLFSMLWMPWVDNAKSYRSVYIAMQPHIPVQHGCIASQGLGESTRPMLEYYLGILTQRLELNPQAQCNVLIIDGWPAQKPSLSSEWQLLWQGARPGDDEEMFWLYAKRV</sequence>
<dbReference type="InterPro" id="IPR038731">
    <property type="entry name" value="RgtA/B/C-like"/>
</dbReference>
<keyword evidence="5 8" id="KW-0812">Transmembrane</keyword>
<reference evidence="11" key="1">
    <citation type="submission" date="2019-11" db="EMBL/GenBank/DDBJ databases">
        <title>Isolation and characterization of a novel species in the genus Sulfuriferula.</title>
        <authorList>
            <person name="Mochizuki J."/>
            <person name="Kojima H."/>
            <person name="Fukui M."/>
        </authorList>
    </citation>
    <scope>NUCLEOTIDE SEQUENCE [LARGE SCALE GENOMIC DNA]</scope>
    <source>
        <strain evidence="11">SGTM</strain>
    </source>
</reference>
<comment type="subcellular location">
    <subcellularLocation>
        <location evidence="1">Cell membrane</location>
        <topology evidence="1">Multi-pass membrane protein</topology>
    </subcellularLocation>
</comment>
<evidence type="ECO:0000256" key="3">
    <source>
        <dbReference type="ARBA" id="ARBA00022676"/>
    </source>
</evidence>
<dbReference type="AlphaFoldDB" id="A0A809S8F1"/>
<feature type="transmembrane region" description="Helical" evidence="8">
    <location>
        <begin position="418"/>
        <end position="440"/>
    </location>
</feature>
<dbReference type="KEGG" id="sniv:SFSGTM_08900"/>
<evidence type="ECO:0000256" key="7">
    <source>
        <dbReference type="ARBA" id="ARBA00023136"/>
    </source>
</evidence>
<feature type="transmembrane region" description="Helical" evidence="8">
    <location>
        <begin position="389"/>
        <end position="411"/>
    </location>
</feature>
<dbReference type="GO" id="GO:0009103">
    <property type="term" value="P:lipopolysaccharide biosynthetic process"/>
    <property type="evidence" value="ECO:0007669"/>
    <property type="project" value="UniProtKB-ARBA"/>
</dbReference>
<dbReference type="GO" id="GO:0005886">
    <property type="term" value="C:plasma membrane"/>
    <property type="evidence" value="ECO:0007669"/>
    <property type="project" value="UniProtKB-SubCell"/>
</dbReference>
<dbReference type="GO" id="GO:0010041">
    <property type="term" value="P:response to iron(III) ion"/>
    <property type="evidence" value="ECO:0007669"/>
    <property type="project" value="TreeGrafter"/>
</dbReference>
<evidence type="ECO:0000256" key="4">
    <source>
        <dbReference type="ARBA" id="ARBA00022679"/>
    </source>
</evidence>
<keyword evidence="3" id="KW-0328">Glycosyltransferase</keyword>
<organism evidence="10 11">
    <name type="scientific">Sulfuriferula nivalis</name>
    <dbReference type="NCBI Taxonomy" id="2675298"/>
    <lineage>
        <taxon>Bacteria</taxon>
        <taxon>Pseudomonadati</taxon>
        <taxon>Pseudomonadota</taxon>
        <taxon>Betaproteobacteria</taxon>
        <taxon>Nitrosomonadales</taxon>
        <taxon>Sulfuricellaceae</taxon>
        <taxon>Sulfuriferula</taxon>
    </lineage>
</organism>
<keyword evidence="11" id="KW-1185">Reference proteome</keyword>
<evidence type="ECO:0000259" key="9">
    <source>
        <dbReference type="Pfam" id="PF13231"/>
    </source>
</evidence>
<dbReference type="PANTHER" id="PTHR33908">
    <property type="entry name" value="MANNOSYLTRANSFERASE YKCB-RELATED"/>
    <property type="match status" value="1"/>
</dbReference>
<protein>
    <submittedName>
        <fullName evidence="10">Glycosyl transferase</fullName>
    </submittedName>
</protein>
<feature type="transmembrane region" description="Helical" evidence="8">
    <location>
        <begin position="114"/>
        <end position="133"/>
    </location>
</feature>
<feature type="domain" description="Glycosyltransferase RgtA/B/C/D-like" evidence="9">
    <location>
        <begin position="59"/>
        <end position="217"/>
    </location>
</feature>
<dbReference type="GO" id="GO:0016763">
    <property type="term" value="F:pentosyltransferase activity"/>
    <property type="evidence" value="ECO:0007669"/>
    <property type="project" value="TreeGrafter"/>
</dbReference>
<dbReference type="EMBL" id="AP021881">
    <property type="protein sequence ID" value="BBP00182.1"/>
    <property type="molecule type" value="Genomic_DNA"/>
</dbReference>
<name>A0A809S8F1_9PROT</name>
<feature type="transmembrane region" description="Helical" evidence="8">
    <location>
        <begin position="316"/>
        <end position="337"/>
    </location>
</feature>